<gene>
    <name evidence="7" type="ORF">KDA27_25155</name>
</gene>
<dbReference type="PANTHER" id="PTHR21419">
    <property type="match status" value="1"/>
</dbReference>
<dbReference type="Pfam" id="PF01839">
    <property type="entry name" value="FG-GAP"/>
    <property type="match status" value="1"/>
</dbReference>
<dbReference type="EMBL" id="JAGQHS010000265">
    <property type="protein sequence ID" value="MCA9759106.1"/>
    <property type="molecule type" value="Genomic_DNA"/>
</dbReference>
<evidence type="ECO:0000256" key="4">
    <source>
        <dbReference type="ARBA" id="ARBA00022989"/>
    </source>
</evidence>
<dbReference type="Pfam" id="PF13517">
    <property type="entry name" value="FG-GAP_3"/>
    <property type="match status" value="1"/>
</dbReference>
<evidence type="ECO:0000256" key="1">
    <source>
        <dbReference type="ARBA" id="ARBA00004167"/>
    </source>
</evidence>
<dbReference type="InterPro" id="IPR028994">
    <property type="entry name" value="Integrin_alpha_N"/>
</dbReference>
<feature type="domain" description="FlgD/Vpr Ig-like" evidence="6">
    <location>
        <begin position="594"/>
        <end position="639"/>
    </location>
</feature>
<keyword evidence="3" id="KW-0732">Signal</keyword>
<keyword evidence="5" id="KW-0472">Membrane</keyword>
<dbReference type="PANTHER" id="PTHR21419:SF23">
    <property type="entry name" value="PROTEIN DEFECTIVE IN EXINE FORMATION 1"/>
    <property type="match status" value="1"/>
</dbReference>
<dbReference type="Proteomes" id="UP000739538">
    <property type="component" value="Unassembled WGS sequence"/>
</dbReference>
<accession>A0A956NIA7</accession>
<dbReference type="InterPro" id="IPR013517">
    <property type="entry name" value="FG-GAP"/>
</dbReference>
<evidence type="ECO:0000256" key="3">
    <source>
        <dbReference type="ARBA" id="ARBA00022729"/>
    </source>
</evidence>
<dbReference type="AlphaFoldDB" id="A0A956NIA7"/>
<dbReference type="GO" id="GO:0016020">
    <property type="term" value="C:membrane"/>
    <property type="evidence" value="ECO:0007669"/>
    <property type="project" value="UniProtKB-SubCell"/>
</dbReference>
<keyword evidence="4" id="KW-1133">Transmembrane helix</keyword>
<evidence type="ECO:0000313" key="7">
    <source>
        <dbReference type="EMBL" id="MCA9759106.1"/>
    </source>
</evidence>
<dbReference type="Pfam" id="PF13860">
    <property type="entry name" value="FlgD_ig"/>
    <property type="match status" value="1"/>
</dbReference>
<name>A0A956NIA7_UNCEI</name>
<reference evidence="7" key="2">
    <citation type="journal article" date="2021" name="Microbiome">
        <title>Successional dynamics and alternative stable states in a saline activated sludge microbial community over 9 years.</title>
        <authorList>
            <person name="Wang Y."/>
            <person name="Ye J."/>
            <person name="Ju F."/>
            <person name="Liu L."/>
            <person name="Boyd J.A."/>
            <person name="Deng Y."/>
            <person name="Parks D.H."/>
            <person name="Jiang X."/>
            <person name="Yin X."/>
            <person name="Woodcroft B.J."/>
            <person name="Tyson G.W."/>
            <person name="Hugenholtz P."/>
            <person name="Polz M.F."/>
            <person name="Zhang T."/>
        </authorList>
    </citation>
    <scope>NUCLEOTIDE SEQUENCE</scope>
    <source>
        <strain evidence="7">HKST-UBA02</strain>
    </source>
</reference>
<evidence type="ECO:0000259" key="6">
    <source>
        <dbReference type="Pfam" id="PF13860"/>
    </source>
</evidence>
<keyword evidence="2" id="KW-0812">Transmembrane</keyword>
<organism evidence="7 8">
    <name type="scientific">Eiseniibacteriota bacterium</name>
    <dbReference type="NCBI Taxonomy" id="2212470"/>
    <lineage>
        <taxon>Bacteria</taxon>
        <taxon>Candidatus Eiseniibacteriota</taxon>
    </lineage>
</organism>
<dbReference type="SUPFAM" id="SSF69318">
    <property type="entry name" value="Integrin alpha N-terminal domain"/>
    <property type="match status" value="1"/>
</dbReference>
<dbReference type="Gene3D" id="2.130.10.130">
    <property type="entry name" value="Integrin alpha, N-terminal"/>
    <property type="match status" value="1"/>
</dbReference>
<comment type="caution">
    <text evidence="7">The sequence shown here is derived from an EMBL/GenBank/DDBJ whole genome shotgun (WGS) entry which is preliminary data.</text>
</comment>
<evidence type="ECO:0000256" key="5">
    <source>
        <dbReference type="ARBA" id="ARBA00023136"/>
    </source>
</evidence>
<comment type="subcellular location">
    <subcellularLocation>
        <location evidence="1">Membrane</location>
        <topology evidence="1">Single-pass membrane protein</topology>
    </subcellularLocation>
</comment>
<dbReference type="InterPro" id="IPR045232">
    <property type="entry name" value="FAM234"/>
</dbReference>
<dbReference type="Gene3D" id="2.60.40.4070">
    <property type="match status" value="1"/>
</dbReference>
<sequence length="654" mass="67685">MPLSFSRSSGRSGSQVLSTAVAAFVVFLVTPGPGRGEVVPSWSGYLLEPYGAAPLIVDLDVSAGRSGDVEAVRSPQSFGPRSAIPSGPEVVVSADVQYAWRSDGSSYSADPNRASAGARFSHASEGYVYYGKPAAADLSGSGVPQVVAVANHGDPSGDTSRYCVVLDNDGHLVWRVGVGSTIVASSPSLGDIDGDGDLEIVFLSGRGVVAFHHDGRPVGATPYLRVLPAEDGFFMYASVVLAELDPDVAGLEILFPARALEEAKLYAMYGDGSDVPGFPYDYGYTDNGDTSSNSSPCAADIDGDGVDEVWVATKTELMCIDPNASPILSWARSVLSTSIEFNSSPALGDIDRDGHLEVAIGAAFGRLYVLDAATGDPHPAFQSGGADYLEFDTNGFQLGSPLLADLTGDGYADVVVRDNAGRVYAVNRQGTLLPGFPLDSGTGQTLPCLGVGDLLGDGTPDLVVVSAIDQTVDVYSMAGVEADFSDPIAFPWPQFRRDPHNTGVLPAEAWNRSGRTRSVESGEVASTDAVSAGGSARLYSAAGAAEAIDVVGAAPNPTYGSVELRVGTPVDPSVSSTDLERATQGDGTAVWAAPLRVLDATGRVVRVFGAEAASRGVVVWDGRDEQGKALPAGVYYVAAGPSKSGATKVVLLKR</sequence>
<protein>
    <submittedName>
        <fullName evidence="7">VCBS repeat-containing protein</fullName>
    </submittedName>
</protein>
<dbReference type="InterPro" id="IPR025965">
    <property type="entry name" value="FlgD/Vpr_Ig-like"/>
</dbReference>
<proteinExistence type="predicted"/>
<reference evidence="7" key="1">
    <citation type="submission" date="2020-04" db="EMBL/GenBank/DDBJ databases">
        <authorList>
            <person name="Zhang T."/>
        </authorList>
    </citation>
    <scope>NUCLEOTIDE SEQUENCE</scope>
    <source>
        <strain evidence="7">HKST-UBA02</strain>
    </source>
</reference>
<evidence type="ECO:0000256" key="2">
    <source>
        <dbReference type="ARBA" id="ARBA00022692"/>
    </source>
</evidence>
<evidence type="ECO:0000313" key="8">
    <source>
        <dbReference type="Proteomes" id="UP000739538"/>
    </source>
</evidence>